<sequence>MCCGIAPLGSWTAIYVIRDLVFSGRCPADMTPRRDGRGRCFGRVARTPNTAAEAHVCKPSPRLARKDVDGNERKQALRHVAVSHYAFLQLRFDGMDTTHCCKCDVPHLCVSRQTGAMEQRRNEGAERNGRSRENLLPVWHDSHLRKSGSVKSVTQVFGKDSVNRQGVVFCQFGDGFSSTAKIRAASPCMKGSGVGGERRNSRAGEKGDPLENPPTNGIVQHDSHMRKPGVTRFAFVGGEQANRSKTTKKISSAKLNEQIHKLVVTRREKGSESPALGEPRLGRRRPLERRLLRSTEVKRLLVPRATNARASKMASLAGHMLEPRLPNSIGTFREYLTPATEVCLLAAAPESSQSYYTPGSKGFATCFLACLLLVQSREGRV</sequence>
<feature type="region of interest" description="Disordered" evidence="1">
    <location>
        <begin position="266"/>
        <end position="289"/>
    </location>
</feature>
<protein>
    <submittedName>
        <fullName evidence="2">Uncharacterized protein</fullName>
    </submittedName>
</protein>
<accession>A0ABQ9GJ80</accession>
<organism evidence="2 3">
    <name type="scientific">Dryococelus australis</name>
    <dbReference type="NCBI Taxonomy" id="614101"/>
    <lineage>
        <taxon>Eukaryota</taxon>
        <taxon>Metazoa</taxon>
        <taxon>Ecdysozoa</taxon>
        <taxon>Arthropoda</taxon>
        <taxon>Hexapoda</taxon>
        <taxon>Insecta</taxon>
        <taxon>Pterygota</taxon>
        <taxon>Neoptera</taxon>
        <taxon>Polyneoptera</taxon>
        <taxon>Phasmatodea</taxon>
        <taxon>Verophasmatodea</taxon>
        <taxon>Anareolatae</taxon>
        <taxon>Phasmatidae</taxon>
        <taxon>Eurycanthinae</taxon>
        <taxon>Dryococelus</taxon>
    </lineage>
</organism>
<dbReference type="Proteomes" id="UP001159363">
    <property type="component" value="Chromosome 10"/>
</dbReference>
<reference evidence="2 3" key="1">
    <citation type="submission" date="2023-02" db="EMBL/GenBank/DDBJ databases">
        <title>LHISI_Scaffold_Assembly.</title>
        <authorList>
            <person name="Stuart O.P."/>
            <person name="Cleave R."/>
            <person name="Magrath M.J.L."/>
            <person name="Mikheyev A.S."/>
        </authorList>
    </citation>
    <scope>NUCLEOTIDE SEQUENCE [LARGE SCALE GENOMIC DNA]</scope>
    <source>
        <strain evidence="2">Daus_M_001</strain>
        <tissue evidence="2">Leg muscle</tissue>
    </source>
</reference>
<feature type="compositionally biased region" description="Basic and acidic residues" evidence="1">
    <location>
        <begin position="196"/>
        <end position="209"/>
    </location>
</feature>
<dbReference type="EMBL" id="JARBHB010000011">
    <property type="protein sequence ID" value="KAJ8872059.1"/>
    <property type="molecule type" value="Genomic_DNA"/>
</dbReference>
<comment type="caution">
    <text evidence="2">The sequence shown here is derived from an EMBL/GenBank/DDBJ whole genome shotgun (WGS) entry which is preliminary data.</text>
</comment>
<evidence type="ECO:0000256" key="1">
    <source>
        <dbReference type="SAM" id="MobiDB-lite"/>
    </source>
</evidence>
<feature type="region of interest" description="Disordered" evidence="1">
    <location>
        <begin position="187"/>
        <end position="223"/>
    </location>
</feature>
<proteinExistence type="predicted"/>
<keyword evidence="3" id="KW-1185">Reference proteome</keyword>
<evidence type="ECO:0000313" key="2">
    <source>
        <dbReference type="EMBL" id="KAJ8872059.1"/>
    </source>
</evidence>
<evidence type="ECO:0000313" key="3">
    <source>
        <dbReference type="Proteomes" id="UP001159363"/>
    </source>
</evidence>
<gene>
    <name evidence="2" type="ORF">PR048_025660</name>
</gene>
<name>A0ABQ9GJ80_9NEOP</name>